<evidence type="ECO:0000256" key="1">
    <source>
        <dbReference type="ARBA" id="ARBA00004123"/>
    </source>
</evidence>
<gene>
    <name evidence="8" type="primary">meu13</name>
    <name evidence="8" type="ORF">LOC62_07G009537</name>
</gene>
<dbReference type="GO" id="GO:0003690">
    <property type="term" value="F:double-stranded DNA binding"/>
    <property type="evidence" value="ECO:0007669"/>
    <property type="project" value="TreeGrafter"/>
</dbReference>
<reference evidence="8" key="1">
    <citation type="submission" date="2023-10" db="EMBL/GenBank/DDBJ databases">
        <authorList>
            <person name="Noh H."/>
        </authorList>
    </citation>
    <scope>NUCLEOTIDE SEQUENCE</scope>
    <source>
        <strain evidence="8">DUCC4014</strain>
    </source>
</reference>
<dbReference type="GeneID" id="87812698"/>
<comment type="subcellular location">
    <subcellularLocation>
        <location evidence="1">Nucleus</location>
    </subcellularLocation>
</comment>
<evidence type="ECO:0000256" key="6">
    <source>
        <dbReference type="SAM" id="MobiDB-lite"/>
    </source>
</evidence>
<evidence type="ECO:0000313" key="9">
    <source>
        <dbReference type="Proteomes" id="UP000827549"/>
    </source>
</evidence>
<dbReference type="Pfam" id="PF07106">
    <property type="entry name" value="WHD_TBPIP"/>
    <property type="match status" value="1"/>
</dbReference>
<keyword evidence="9" id="KW-1185">Reference proteome</keyword>
<comment type="similarity">
    <text evidence="2">Belongs to the HOP2 family.</text>
</comment>
<organism evidence="8 9">
    <name type="scientific">Vanrija pseudolonga</name>
    <dbReference type="NCBI Taxonomy" id="143232"/>
    <lineage>
        <taxon>Eukaryota</taxon>
        <taxon>Fungi</taxon>
        <taxon>Dikarya</taxon>
        <taxon>Basidiomycota</taxon>
        <taxon>Agaricomycotina</taxon>
        <taxon>Tremellomycetes</taxon>
        <taxon>Trichosporonales</taxon>
        <taxon>Trichosporonaceae</taxon>
        <taxon>Vanrija</taxon>
    </lineage>
</organism>
<evidence type="ECO:0000256" key="2">
    <source>
        <dbReference type="ARBA" id="ARBA00007922"/>
    </source>
</evidence>
<dbReference type="GO" id="GO:0010774">
    <property type="term" value="P:meiotic strand invasion involved in reciprocal meiotic recombination"/>
    <property type="evidence" value="ECO:0007669"/>
    <property type="project" value="TreeGrafter"/>
</dbReference>
<keyword evidence="4" id="KW-0539">Nucleus</keyword>
<evidence type="ECO:0000256" key="4">
    <source>
        <dbReference type="ARBA" id="ARBA00023242"/>
    </source>
</evidence>
<feature type="domain" description="Homologous-pairing protein 2 winged helix" evidence="7">
    <location>
        <begin position="19"/>
        <end position="79"/>
    </location>
</feature>
<accession>A0AAF0YGM9</accession>
<feature type="compositionally biased region" description="Acidic residues" evidence="6">
    <location>
        <begin position="222"/>
        <end position="235"/>
    </location>
</feature>
<keyword evidence="5" id="KW-0469">Meiosis</keyword>
<evidence type="ECO:0000256" key="3">
    <source>
        <dbReference type="ARBA" id="ARBA00023172"/>
    </source>
</evidence>
<dbReference type="Gene3D" id="1.10.10.10">
    <property type="entry name" value="Winged helix-like DNA-binding domain superfamily/Winged helix DNA-binding domain"/>
    <property type="match status" value="1"/>
</dbReference>
<protein>
    <submittedName>
        <fullName evidence="8">Homologous-pairing protein 2</fullName>
    </submittedName>
</protein>
<dbReference type="InterPro" id="IPR036388">
    <property type="entry name" value="WH-like_DNA-bd_sf"/>
</dbReference>
<dbReference type="PANTHER" id="PTHR15938:SF0">
    <property type="entry name" value="HOMOLOGOUS-PAIRING PROTEIN 2 HOMOLOG"/>
    <property type="match status" value="1"/>
</dbReference>
<keyword evidence="3" id="KW-0233">DNA recombination</keyword>
<dbReference type="Proteomes" id="UP000827549">
    <property type="component" value="Chromosome 7"/>
</dbReference>
<dbReference type="AlphaFoldDB" id="A0AAF0YGM9"/>
<proteinExistence type="inferred from homology"/>
<dbReference type="EMBL" id="CP086720">
    <property type="protein sequence ID" value="WOO86047.1"/>
    <property type="molecule type" value="Genomic_DNA"/>
</dbReference>
<evidence type="ECO:0000256" key="5">
    <source>
        <dbReference type="ARBA" id="ARBA00023254"/>
    </source>
</evidence>
<name>A0AAF0YGM9_9TREE</name>
<dbReference type="GO" id="GO:0120230">
    <property type="term" value="F:recombinase activator activity"/>
    <property type="evidence" value="ECO:0007669"/>
    <property type="project" value="TreeGrafter"/>
</dbReference>
<evidence type="ECO:0000259" key="7">
    <source>
        <dbReference type="Pfam" id="PF07106"/>
    </source>
</evidence>
<dbReference type="PANTHER" id="PTHR15938">
    <property type="entry name" value="TBP-1 INTERACTING PROTEIN"/>
    <property type="match status" value="1"/>
</dbReference>
<dbReference type="GO" id="GO:0120231">
    <property type="term" value="C:DNA recombinase auxiliary factor complex"/>
    <property type="evidence" value="ECO:0007669"/>
    <property type="project" value="TreeGrafter"/>
</dbReference>
<evidence type="ECO:0000313" key="8">
    <source>
        <dbReference type="EMBL" id="WOO86047.1"/>
    </source>
</evidence>
<dbReference type="GO" id="GO:0000709">
    <property type="term" value="P:meiotic joint molecule formation"/>
    <property type="evidence" value="ECO:0007669"/>
    <property type="project" value="TreeGrafter"/>
</dbReference>
<dbReference type="RefSeq" id="XP_062632073.1">
    <property type="nucleotide sequence ID" value="XM_062776089.1"/>
</dbReference>
<dbReference type="GO" id="GO:0007129">
    <property type="term" value="P:homologous chromosome pairing at meiosis"/>
    <property type="evidence" value="ECO:0007669"/>
    <property type="project" value="TreeGrafter"/>
</dbReference>
<dbReference type="GO" id="GO:0000794">
    <property type="term" value="C:condensed nuclear chromosome"/>
    <property type="evidence" value="ECO:0007669"/>
    <property type="project" value="TreeGrafter"/>
</dbReference>
<feature type="region of interest" description="Disordered" evidence="6">
    <location>
        <begin position="222"/>
        <end position="306"/>
    </location>
</feature>
<feature type="compositionally biased region" description="Low complexity" evidence="6">
    <location>
        <begin position="253"/>
        <end position="266"/>
    </location>
</feature>
<sequence>MPPKKDKEVKEKPIKGDQAEEMVLQYLRSVNRPYASTDVSTNLKNKVTKPEAQKALIALAEKGQLTMKLYGKQSIFVYNQSQLPVLDPEEFSQLDAETKEVQGTLDERRKELKTVSAELASMEALPKTKELGREINRVDAEVGTRREIRKLTHQNTMTLAALAPFRGDGEAKADPMSAADRDVIDKGWIRWRKEWTDRKKLYKSIMGILGDAGMVANQAEFEDEQGVEVDDDEAQEVDRGEFGAGAVIRKVAAPRAPSAKGAAPAPKAKPAPAPAKKVLGKRTRSESASQDKSGESAERDSDDDDE</sequence>
<dbReference type="InterPro" id="IPR010776">
    <property type="entry name" value="Hop2_WH_dom"/>
</dbReference>